<feature type="domain" description="SAF" evidence="3">
    <location>
        <begin position="12"/>
        <end position="83"/>
    </location>
</feature>
<dbReference type="GO" id="GO:0016829">
    <property type="term" value="F:lyase activity"/>
    <property type="evidence" value="ECO:0007669"/>
    <property type="project" value="UniProtKB-KW"/>
</dbReference>
<dbReference type="CDD" id="cd11613">
    <property type="entry name" value="SAF_AH_GD"/>
    <property type="match status" value="1"/>
</dbReference>
<dbReference type="InterPro" id="IPR044144">
    <property type="entry name" value="SAF_UxaA/GarD"/>
</dbReference>
<evidence type="ECO:0000259" key="3">
    <source>
        <dbReference type="SMART" id="SM00858"/>
    </source>
</evidence>
<dbReference type="Pfam" id="PF08666">
    <property type="entry name" value="SAF"/>
    <property type="match status" value="1"/>
</dbReference>
<dbReference type="RefSeq" id="WP_350346633.1">
    <property type="nucleotide sequence ID" value="NZ_CP158453.1"/>
</dbReference>
<dbReference type="Pfam" id="PF20629">
    <property type="entry name" value="GD_AH_C"/>
    <property type="match status" value="1"/>
</dbReference>
<dbReference type="PANTHER" id="PTHR30536">
    <property type="entry name" value="ALTRONATE/GALACTARATE DEHYDRATASE"/>
    <property type="match status" value="1"/>
</dbReference>
<dbReference type="GO" id="GO:0019698">
    <property type="term" value="P:D-galacturonate catabolic process"/>
    <property type="evidence" value="ECO:0007669"/>
    <property type="project" value="TreeGrafter"/>
</dbReference>
<evidence type="ECO:0000256" key="1">
    <source>
        <dbReference type="ARBA" id="ARBA00010986"/>
    </source>
</evidence>
<organism evidence="4">
    <name type="scientific">Heyndrickxia faecalis</name>
    <dbReference type="NCBI Taxonomy" id="2824910"/>
    <lineage>
        <taxon>Bacteria</taxon>
        <taxon>Bacillati</taxon>
        <taxon>Bacillota</taxon>
        <taxon>Bacilli</taxon>
        <taxon>Bacillales</taxon>
        <taxon>Bacillaceae</taxon>
        <taxon>Heyndrickxia</taxon>
    </lineage>
</organism>
<dbReference type="InterPro" id="IPR007392">
    <property type="entry name" value="GD_AH_second"/>
</dbReference>
<sequence>MKNKTIQLNPRDNVLVALQDLEPGDVLTSGDRAITVNEAIKRGHKIALEDIEENADIIKYGSPIGHATKKIEQGSWVHTHNVSTNLSGKVEYEYKPELHPRTFPKDSRTFKGYLRKNGKAGIRNDLYIIPTVGCINMIGDLLVDQFKANHPDNGAFDEIILFKHPYGCSQLGDDLQNTRKILMDAAAHPNAGGVLIFGLGCENNQLDEMKAQMGEFDEKRVKFMICQDVEDEVETGLQLLEELNEAAKEDKRTDLPLSELKIGLKCGGSDGFSGITGNPLLGRFSDFVISQGGSTVLTEVPEMFGAEKMLMARAKDEIVFNKIVKLINQFKDYFASYGQPIYENPSPGNKAGGITTLEDKSLGCTQKAGTSAVVDVLEYGEKLKEKGLSLLQAPGNDLVSSTALAAADCQMVLFTTGRGTPFGTFVPTVKVSTNTEIYEKKKQWIDFNAGRLLDEEMDEVVEQFISFILEVASGKKTKNEIRHMHEIAIFKNGVTE</sequence>
<comment type="similarity">
    <text evidence="1">Belongs to the UxaA family.</text>
</comment>
<dbReference type="InterPro" id="IPR048332">
    <property type="entry name" value="GD_AH_C"/>
</dbReference>
<proteinExistence type="inferred from homology"/>
<dbReference type="Pfam" id="PF04295">
    <property type="entry name" value="GD_AH_second"/>
    <property type="match status" value="1"/>
</dbReference>
<evidence type="ECO:0000313" key="4">
    <source>
        <dbReference type="EMBL" id="XBX98945.1"/>
    </source>
</evidence>
<dbReference type="Gene3D" id="2.30.130.110">
    <property type="match status" value="1"/>
</dbReference>
<gene>
    <name evidence="4" type="ORF">ABR335_05090</name>
</gene>
<protein>
    <submittedName>
        <fullName evidence="4">Altronate dehydratase family protein</fullName>
    </submittedName>
</protein>
<dbReference type="InterPro" id="IPR013974">
    <property type="entry name" value="SAF"/>
</dbReference>
<dbReference type="AlphaFoldDB" id="A0AAU7WKI8"/>
<name>A0AAU7WKI8_9BACI</name>
<reference evidence="4" key="1">
    <citation type="submission" date="2024-06" db="EMBL/GenBank/DDBJ databases">
        <authorList>
            <person name="Huang C.H."/>
            <person name="Ting Y.S."/>
            <person name="Cheng Y.H."/>
        </authorList>
    </citation>
    <scope>NUCLEOTIDE SEQUENCE</scope>
    <source>
        <strain evidence="4">TCI803</strain>
    </source>
</reference>
<dbReference type="SMART" id="SM00858">
    <property type="entry name" value="SAF"/>
    <property type="match status" value="1"/>
</dbReference>
<dbReference type="EMBL" id="CP158453">
    <property type="protein sequence ID" value="XBX98945.1"/>
    <property type="molecule type" value="Genomic_DNA"/>
</dbReference>
<dbReference type="InterPro" id="IPR052172">
    <property type="entry name" value="UxaA_altronate/galactarate_dh"/>
</dbReference>
<accession>A0AAU7WKI8</accession>
<dbReference type="PANTHER" id="PTHR30536:SF5">
    <property type="entry name" value="ALTRONATE DEHYDRATASE"/>
    <property type="match status" value="1"/>
</dbReference>
<evidence type="ECO:0000256" key="2">
    <source>
        <dbReference type="ARBA" id="ARBA00023239"/>
    </source>
</evidence>
<dbReference type="GeneID" id="93258953"/>
<keyword evidence="2" id="KW-0456">Lyase</keyword>